<comment type="caution">
    <text evidence="2">The sequence shown here is derived from an EMBL/GenBank/DDBJ whole genome shotgun (WGS) entry which is preliminary data.</text>
</comment>
<reference evidence="2 3" key="1">
    <citation type="journal article" date="2018" name="BMC Genomics">
        <title>Comparative genome analyses reveal sequence features reflecting distinct modes of host-adaptation between dicot and monocot powdery mildew.</title>
        <authorList>
            <person name="Wu Y."/>
            <person name="Ma X."/>
            <person name="Pan Z."/>
            <person name="Kale S.D."/>
            <person name="Song Y."/>
            <person name="King H."/>
            <person name="Zhang Q."/>
            <person name="Presley C."/>
            <person name="Deng X."/>
            <person name="Wei C.I."/>
            <person name="Xiao S."/>
        </authorList>
    </citation>
    <scope>NUCLEOTIDE SEQUENCE [LARGE SCALE GENOMIC DNA]</scope>
    <source>
        <strain evidence="2">UMSG3</strain>
    </source>
</reference>
<dbReference type="Proteomes" id="UP000283383">
    <property type="component" value="Unassembled WGS sequence"/>
</dbReference>
<evidence type="ECO:0000256" key="1">
    <source>
        <dbReference type="SAM" id="SignalP"/>
    </source>
</evidence>
<protein>
    <recommendedName>
        <fullName evidence="4">Secreted protein</fullName>
    </recommendedName>
</protein>
<gene>
    <name evidence="2" type="ORF">GcM3_02963</name>
</gene>
<evidence type="ECO:0000313" key="2">
    <source>
        <dbReference type="EMBL" id="RKF73288.1"/>
    </source>
</evidence>
<proteinExistence type="predicted"/>
<dbReference type="EMBL" id="MCBQ01009487">
    <property type="protein sequence ID" value="RKF73288.1"/>
    <property type="molecule type" value="Genomic_DNA"/>
</dbReference>
<keyword evidence="1" id="KW-0732">Signal</keyword>
<accession>A0A420IFG0</accession>
<feature type="signal peptide" evidence="1">
    <location>
        <begin position="1"/>
        <end position="22"/>
    </location>
</feature>
<organism evidence="2 3">
    <name type="scientific">Golovinomyces cichoracearum</name>
    <dbReference type="NCBI Taxonomy" id="62708"/>
    <lineage>
        <taxon>Eukaryota</taxon>
        <taxon>Fungi</taxon>
        <taxon>Dikarya</taxon>
        <taxon>Ascomycota</taxon>
        <taxon>Pezizomycotina</taxon>
        <taxon>Leotiomycetes</taxon>
        <taxon>Erysiphales</taxon>
        <taxon>Erysiphaceae</taxon>
        <taxon>Golovinomyces</taxon>
    </lineage>
</organism>
<evidence type="ECO:0000313" key="3">
    <source>
        <dbReference type="Proteomes" id="UP000283383"/>
    </source>
</evidence>
<feature type="chain" id="PRO_5019094325" description="Secreted protein" evidence="1">
    <location>
        <begin position="23"/>
        <end position="95"/>
    </location>
</feature>
<evidence type="ECO:0008006" key="4">
    <source>
        <dbReference type="Google" id="ProtNLM"/>
    </source>
</evidence>
<name>A0A420IFG0_9PEZI</name>
<dbReference type="AlphaFoldDB" id="A0A420IFG0"/>
<keyword evidence="3" id="KW-1185">Reference proteome</keyword>
<sequence>MSSCTFPTSLSTFFLGNLFVTACLNSSMSLAFGSFSLSINSMNSGDESNHSPAYPTKSIEIASKHTSAVTRFFNHLYYPLNIQGNLTMLREAQLP</sequence>